<evidence type="ECO:0000313" key="2">
    <source>
        <dbReference type="EMBL" id="SFR47244.1"/>
    </source>
</evidence>
<keyword evidence="3" id="KW-1185">Reference proteome</keyword>
<protein>
    <submittedName>
        <fullName evidence="2">Uncharacterized protein</fullName>
    </submittedName>
</protein>
<evidence type="ECO:0000256" key="1">
    <source>
        <dbReference type="SAM" id="MobiDB-lite"/>
    </source>
</evidence>
<evidence type="ECO:0000313" key="3">
    <source>
        <dbReference type="Proteomes" id="UP000243250"/>
    </source>
</evidence>
<organism evidence="2 3">
    <name type="scientific">Halogeometricum limi</name>
    <dbReference type="NCBI Taxonomy" id="555875"/>
    <lineage>
        <taxon>Archaea</taxon>
        <taxon>Methanobacteriati</taxon>
        <taxon>Methanobacteriota</taxon>
        <taxon>Stenosarchaea group</taxon>
        <taxon>Halobacteria</taxon>
        <taxon>Halobacteriales</taxon>
        <taxon>Haloferacaceae</taxon>
        <taxon>Halogeometricum</taxon>
    </lineage>
</organism>
<dbReference type="AlphaFoldDB" id="A0A1I6GY93"/>
<gene>
    <name evidence="2" type="ORF">SAMN04488124_1705</name>
</gene>
<name>A0A1I6GY93_9EURY</name>
<proteinExistence type="predicted"/>
<accession>A0A1I6GY93</accession>
<feature type="region of interest" description="Disordered" evidence="1">
    <location>
        <begin position="1"/>
        <end position="29"/>
    </location>
</feature>
<dbReference type="InterPro" id="IPR046783">
    <property type="entry name" value="HTH_63"/>
</dbReference>
<sequence length="194" mass="22178">MEGANMIAHDTHRSARWSREATGEETDTETVNTRVELWCEASHTGGRGEFDRVAERLRELDARGDVDASAVETWERFVDVSGGYPADERPRETLDRLGRLQRWSWQHSDTSSLDATTRLVGQGRLGPEKKVVRTPRAALVEFENGIVTNVTCADERTGCLTARLERIAEREQTNSVERDDERERPRESRERLRL</sequence>
<dbReference type="Pfam" id="PF20575">
    <property type="entry name" value="HTH_63"/>
    <property type="match status" value="1"/>
</dbReference>
<feature type="compositionally biased region" description="Basic and acidic residues" evidence="1">
    <location>
        <begin position="9"/>
        <end position="22"/>
    </location>
</feature>
<dbReference type="STRING" id="555875.SAMN04488124_1705"/>
<feature type="region of interest" description="Disordered" evidence="1">
    <location>
        <begin position="170"/>
        <end position="194"/>
    </location>
</feature>
<dbReference type="Proteomes" id="UP000243250">
    <property type="component" value="Unassembled WGS sequence"/>
</dbReference>
<reference evidence="3" key="1">
    <citation type="submission" date="2016-10" db="EMBL/GenBank/DDBJ databases">
        <authorList>
            <person name="Varghese N."/>
            <person name="Submissions S."/>
        </authorList>
    </citation>
    <scope>NUCLEOTIDE SEQUENCE [LARGE SCALE GENOMIC DNA]</scope>
    <source>
        <strain evidence="3">CGMCC 1.8711</strain>
    </source>
</reference>
<dbReference type="EMBL" id="FOYS01000002">
    <property type="protein sequence ID" value="SFR47244.1"/>
    <property type="molecule type" value="Genomic_DNA"/>
</dbReference>